<dbReference type="GO" id="GO:0003824">
    <property type="term" value="F:catalytic activity"/>
    <property type="evidence" value="ECO:0007669"/>
    <property type="project" value="InterPro"/>
</dbReference>
<name>A0AAV8VNM3_9CUCU</name>
<organism evidence="2 3">
    <name type="scientific">Exocentrus adspersus</name>
    <dbReference type="NCBI Taxonomy" id="1586481"/>
    <lineage>
        <taxon>Eukaryota</taxon>
        <taxon>Metazoa</taxon>
        <taxon>Ecdysozoa</taxon>
        <taxon>Arthropoda</taxon>
        <taxon>Hexapoda</taxon>
        <taxon>Insecta</taxon>
        <taxon>Pterygota</taxon>
        <taxon>Neoptera</taxon>
        <taxon>Endopterygota</taxon>
        <taxon>Coleoptera</taxon>
        <taxon>Polyphaga</taxon>
        <taxon>Cucujiformia</taxon>
        <taxon>Chrysomeloidea</taxon>
        <taxon>Cerambycidae</taxon>
        <taxon>Lamiinae</taxon>
        <taxon>Acanthocinini</taxon>
        <taxon>Exocentrus</taxon>
    </lineage>
</organism>
<keyword evidence="3" id="KW-1185">Reference proteome</keyword>
<dbReference type="PANTHER" id="PTHR33273:SF2">
    <property type="entry name" value="ENDONUCLEASE_EXONUCLEASE_PHOSPHATASE DOMAIN-CONTAINING PROTEIN"/>
    <property type="match status" value="1"/>
</dbReference>
<dbReference type="Proteomes" id="UP001159042">
    <property type="component" value="Unassembled WGS sequence"/>
</dbReference>
<dbReference type="EMBL" id="JANEYG010000052">
    <property type="protein sequence ID" value="KAJ8915546.1"/>
    <property type="molecule type" value="Genomic_DNA"/>
</dbReference>
<protein>
    <recommendedName>
        <fullName evidence="1">Endonuclease/exonuclease/phosphatase domain-containing protein</fullName>
    </recommendedName>
</protein>
<proteinExistence type="predicted"/>
<evidence type="ECO:0000313" key="2">
    <source>
        <dbReference type="EMBL" id="KAJ8915546.1"/>
    </source>
</evidence>
<reference evidence="2 3" key="1">
    <citation type="journal article" date="2023" name="Insect Mol. Biol.">
        <title>Genome sequencing provides insights into the evolution of gene families encoding plant cell wall-degrading enzymes in longhorned beetles.</title>
        <authorList>
            <person name="Shin N.R."/>
            <person name="Okamura Y."/>
            <person name="Kirsch R."/>
            <person name="Pauchet Y."/>
        </authorList>
    </citation>
    <scope>NUCLEOTIDE SEQUENCE [LARGE SCALE GENOMIC DNA]</scope>
    <source>
        <strain evidence="2">EAD_L_NR</strain>
    </source>
</reference>
<evidence type="ECO:0000259" key="1">
    <source>
        <dbReference type="Pfam" id="PF03372"/>
    </source>
</evidence>
<dbReference type="SUPFAM" id="SSF56219">
    <property type="entry name" value="DNase I-like"/>
    <property type="match status" value="1"/>
</dbReference>
<dbReference type="InterPro" id="IPR005135">
    <property type="entry name" value="Endo/exonuclease/phosphatase"/>
</dbReference>
<sequence>MATHPTQPSSLRICSWNLDGLRGRKLELDDILVRLEIDVMAIQETKLSDTSRLTIPDYDIYRHDRNAHGGGVALAVKKCIDHYPLRRLQTLNTEAVAIAVRSSQHGDIAVVSCYHPPHLPILDTDLDEILTFPNTIAIGDFNAKSPIWHSRTTTARGRALLRYTDTHDDLTILGPTEPTYYAPNSQPDVIDIAILKSIPLVAQICAEYEGSTAHNPVLLDMGRRQRNLGTFTRRFTDWGRFRAEMQRITAIPVIETTEDLEAAVLTLETDIKHALTLSTTETIVPRLTNPRGVLPDDVKQLIRDRRHQKRLATRTQQPQHRHQLNILNRRVKAALGELSQERWARHLESLDPQDTSLWKTQKALRLPTRRKIPPIHGNRGVVYTNQGKAEAFADSLELQCRLPLLPDEDEEFEAEVRRTVRRAEREPDTDDITPATPQELRQIIHTLKNRKAPAWCNRWKVQINPDKSTAILFNKRRTPHDLNRLTLNQTPIPWGLQTKYLGVTMDHRLTWKPHIVETVARAKVTRAKLYPLLKGGNTLSVRNKRTLIKVVLQAQLTYASTAWGYAAKSYIKSIQAVENIALRTAIAAPWYVRNTDILRDLQYTNATQTILSNAQKRFAQATTHDNPLLRQAVNYIPNNIDRHKRPRHALIDPG</sequence>
<evidence type="ECO:0000313" key="3">
    <source>
        <dbReference type="Proteomes" id="UP001159042"/>
    </source>
</evidence>
<dbReference type="Gene3D" id="3.60.10.10">
    <property type="entry name" value="Endonuclease/exonuclease/phosphatase"/>
    <property type="match status" value="1"/>
</dbReference>
<accession>A0AAV8VNM3</accession>
<feature type="domain" description="Endonuclease/exonuclease/phosphatase" evidence="1">
    <location>
        <begin position="14"/>
        <end position="193"/>
    </location>
</feature>
<dbReference type="Pfam" id="PF03372">
    <property type="entry name" value="Exo_endo_phos"/>
    <property type="match status" value="1"/>
</dbReference>
<gene>
    <name evidence="2" type="ORF">NQ315_012430</name>
</gene>
<comment type="caution">
    <text evidence="2">The sequence shown here is derived from an EMBL/GenBank/DDBJ whole genome shotgun (WGS) entry which is preliminary data.</text>
</comment>
<dbReference type="PANTHER" id="PTHR33273">
    <property type="entry name" value="DOMAIN-CONTAINING PROTEIN, PUTATIVE-RELATED"/>
    <property type="match status" value="1"/>
</dbReference>
<dbReference type="AlphaFoldDB" id="A0AAV8VNM3"/>
<dbReference type="InterPro" id="IPR036691">
    <property type="entry name" value="Endo/exonu/phosph_ase_sf"/>
</dbReference>